<gene>
    <name evidence="1" type="ORF">LTS18_007047</name>
</gene>
<name>A0ACC3DPH6_9PEZI</name>
<keyword evidence="2" id="KW-1185">Reference proteome</keyword>
<sequence length="539" mass="59070">MEPLGSEHLGLHRISLSPPTEAQHLPDFAATWSPSKKPVLDPESLPIGKLHKGWERQAQEPNNKDARYKKVWKRYDVKSGQENECTEADDSENRDVQIRRKTSGTPKRAVKKLRVDAPVSAFALRDNTRSKSKATKWDRRKSALPRKAPSRLDVYRDTAKEQESVQQQHGTMSDIEGEVELQAGVQRVDDLLEPKDGSPEAITPDQDFPPTEDTRTLGEDSLTAPQLIASKCGLRSHEETHESLPTAGKEQTNLTLSTLMPRSLNNPTTLPATPEEFRTEADTETMDSKSSEVNASHIHSARKLKAEIGKLIEATPPLSATVDQGTVGAESGTANSAVAVQNDQLNECNTVLREASRLEEHGEEETAAASSNMTPHVKQAKRNPEESDEEALIKNKTASSPEMNFSEDSHFPKETLDEEHERSAHHNIQTGNTIKVATELDDEAANIASKHKLYMGTHNDVPVETQEPSEISNLERNVAPSTSNTMSRSDAVGGLDQNGEEAGINTQAAVDIMMAAPDVASEVPSIPPPVAQENTTSHF</sequence>
<dbReference type="EMBL" id="JAWDJW010001744">
    <property type="protein sequence ID" value="KAK3078617.1"/>
    <property type="molecule type" value="Genomic_DNA"/>
</dbReference>
<organism evidence="1 2">
    <name type="scientific">Coniosporium uncinatum</name>
    <dbReference type="NCBI Taxonomy" id="93489"/>
    <lineage>
        <taxon>Eukaryota</taxon>
        <taxon>Fungi</taxon>
        <taxon>Dikarya</taxon>
        <taxon>Ascomycota</taxon>
        <taxon>Pezizomycotina</taxon>
        <taxon>Dothideomycetes</taxon>
        <taxon>Dothideomycetes incertae sedis</taxon>
        <taxon>Coniosporium</taxon>
    </lineage>
</organism>
<proteinExistence type="predicted"/>
<evidence type="ECO:0000313" key="2">
    <source>
        <dbReference type="Proteomes" id="UP001186974"/>
    </source>
</evidence>
<comment type="caution">
    <text evidence="1">The sequence shown here is derived from an EMBL/GenBank/DDBJ whole genome shotgun (WGS) entry which is preliminary data.</text>
</comment>
<accession>A0ACC3DPH6</accession>
<feature type="non-terminal residue" evidence="1">
    <location>
        <position position="539"/>
    </location>
</feature>
<protein>
    <submittedName>
        <fullName evidence="1">Uncharacterized protein</fullName>
    </submittedName>
</protein>
<evidence type="ECO:0000313" key="1">
    <source>
        <dbReference type="EMBL" id="KAK3078617.1"/>
    </source>
</evidence>
<reference evidence="1" key="1">
    <citation type="submission" date="2024-09" db="EMBL/GenBank/DDBJ databases">
        <title>Black Yeasts Isolated from many extreme environments.</title>
        <authorList>
            <person name="Coleine C."/>
            <person name="Stajich J.E."/>
            <person name="Selbmann L."/>
        </authorList>
    </citation>
    <scope>NUCLEOTIDE SEQUENCE</scope>
    <source>
        <strain evidence="1">CCFEE 5737</strain>
    </source>
</reference>
<dbReference type="Proteomes" id="UP001186974">
    <property type="component" value="Unassembled WGS sequence"/>
</dbReference>